<dbReference type="AlphaFoldDB" id="A0A084THZ6"/>
<evidence type="ECO:0000313" key="3">
    <source>
        <dbReference type="Proteomes" id="UP000028521"/>
    </source>
</evidence>
<comment type="caution">
    <text evidence="2">The sequence shown here is derived from an EMBL/GenBank/DDBJ whole genome shotgun (WGS) entry which is preliminary data.</text>
</comment>
<protein>
    <recommendedName>
        <fullName evidence="4">DUF4258 domain-containing protein</fullName>
    </recommendedName>
</protein>
<keyword evidence="3" id="KW-1185">Reference proteome</keyword>
<evidence type="ECO:0000313" key="2">
    <source>
        <dbReference type="EMBL" id="KFB00332.1"/>
    </source>
</evidence>
<dbReference type="EMBL" id="JPFK01000008">
    <property type="protein sequence ID" value="KFB00332.1"/>
    <property type="molecule type" value="Genomic_DNA"/>
</dbReference>
<reference evidence="3" key="2">
    <citation type="submission" date="2014-07" db="EMBL/GenBank/DDBJ databases">
        <title>Genome sequence of Mangrovimonas yunxiaonensis.</title>
        <authorList>
            <person name="Li Y."/>
            <person name="Zheng T."/>
        </authorList>
    </citation>
    <scope>NUCLEOTIDE SEQUENCE [LARGE SCALE GENOMIC DNA]</scope>
    <source>
        <strain evidence="3">LY01</strain>
    </source>
</reference>
<keyword evidence="1" id="KW-0812">Transmembrane</keyword>
<organism evidence="2 3">
    <name type="scientific">Mangrovimonas yunxiaonensis</name>
    <dbReference type="NCBI Taxonomy" id="1197477"/>
    <lineage>
        <taxon>Bacteria</taxon>
        <taxon>Pseudomonadati</taxon>
        <taxon>Bacteroidota</taxon>
        <taxon>Flavobacteriia</taxon>
        <taxon>Flavobacteriales</taxon>
        <taxon>Flavobacteriaceae</taxon>
        <taxon>Mangrovimonas</taxon>
    </lineage>
</organism>
<evidence type="ECO:0000256" key="1">
    <source>
        <dbReference type="SAM" id="Phobius"/>
    </source>
</evidence>
<keyword evidence="1" id="KW-0472">Membrane</keyword>
<dbReference type="STRING" id="1197477.IA57_11630"/>
<name>A0A084THZ6_9FLAO</name>
<gene>
    <name evidence="2" type="ORF">IA57_11630</name>
</gene>
<dbReference type="OrthoDB" id="1466970at2"/>
<keyword evidence="1" id="KW-1133">Transmembrane helix</keyword>
<sequence length="128" mass="14290">MKLIHRIGFYLGGFSIGLVFLFFFLNGKKVSCDYGPEARVKKNINTKLVTYAPEVKAKVFSGDLDSTTIKNLLLKGDVIFSKSHPRETPCGIYYMEGQLDSKTASLLVENCDSIATVKAFNWAQKIND</sequence>
<reference evidence="2 3" key="1">
    <citation type="journal article" date="2014" name="Genome Announc.">
        <title>Draft Genome Sequence of the Algicidal Bacterium Mangrovimonas yunxiaonensis Strain LY01.</title>
        <authorList>
            <person name="Li Y."/>
            <person name="Zhu H."/>
            <person name="Li C."/>
            <person name="Zhang H."/>
            <person name="Chen Z."/>
            <person name="Zheng W."/>
            <person name="Xu H."/>
            <person name="Zheng T."/>
        </authorList>
    </citation>
    <scope>NUCLEOTIDE SEQUENCE [LARGE SCALE GENOMIC DNA]</scope>
    <source>
        <strain evidence="2 3">LY01</strain>
    </source>
</reference>
<dbReference type="RefSeq" id="WP_036123619.1">
    <property type="nucleotide sequence ID" value="NZ_BMET01000003.1"/>
</dbReference>
<accession>A0A084THZ6</accession>
<proteinExistence type="predicted"/>
<dbReference type="Proteomes" id="UP000028521">
    <property type="component" value="Unassembled WGS sequence"/>
</dbReference>
<feature type="transmembrane region" description="Helical" evidence="1">
    <location>
        <begin position="7"/>
        <end position="25"/>
    </location>
</feature>
<dbReference type="eggNOG" id="ENOG5032SSW">
    <property type="taxonomic scope" value="Bacteria"/>
</dbReference>
<evidence type="ECO:0008006" key="4">
    <source>
        <dbReference type="Google" id="ProtNLM"/>
    </source>
</evidence>